<dbReference type="AlphaFoldDB" id="A0A9Q0RY86"/>
<feature type="region of interest" description="Disordered" evidence="1">
    <location>
        <begin position="199"/>
        <end position="226"/>
    </location>
</feature>
<name>A0A9Q0RY86_9DIPT</name>
<evidence type="ECO:0000313" key="3">
    <source>
        <dbReference type="EMBL" id="KAJ6638580.1"/>
    </source>
</evidence>
<gene>
    <name evidence="3" type="ORF">Bhyg_11317</name>
</gene>
<feature type="compositionally biased region" description="Acidic residues" evidence="1">
    <location>
        <begin position="199"/>
        <end position="208"/>
    </location>
</feature>
<evidence type="ECO:0000256" key="1">
    <source>
        <dbReference type="SAM" id="MobiDB-lite"/>
    </source>
</evidence>
<dbReference type="OrthoDB" id="8019597at2759"/>
<organism evidence="3 4">
    <name type="scientific">Pseudolycoriella hygida</name>
    <dbReference type="NCBI Taxonomy" id="35572"/>
    <lineage>
        <taxon>Eukaryota</taxon>
        <taxon>Metazoa</taxon>
        <taxon>Ecdysozoa</taxon>
        <taxon>Arthropoda</taxon>
        <taxon>Hexapoda</taxon>
        <taxon>Insecta</taxon>
        <taxon>Pterygota</taxon>
        <taxon>Neoptera</taxon>
        <taxon>Endopterygota</taxon>
        <taxon>Diptera</taxon>
        <taxon>Nematocera</taxon>
        <taxon>Sciaroidea</taxon>
        <taxon>Sciaridae</taxon>
        <taxon>Pseudolycoriella</taxon>
    </lineage>
</organism>
<feature type="compositionally biased region" description="Low complexity" evidence="1">
    <location>
        <begin position="211"/>
        <end position="222"/>
    </location>
</feature>
<evidence type="ECO:0000256" key="2">
    <source>
        <dbReference type="SAM" id="Phobius"/>
    </source>
</evidence>
<evidence type="ECO:0008006" key="5">
    <source>
        <dbReference type="Google" id="ProtNLM"/>
    </source>
</evidence>
<keyword evidence="2" id="KW-1133">Transmembrane helix</keyword>
<feature type="transmembrane region" description="Helical" evidence="2">
    <location>
        <begin position="89"/>
        <end position="117"/>
    </location>
</feature>
<dbReference type="Proteomes" id="UP001151699">
    <property type="component" value="Chromosome X"/>
</dbReference>
<comment type="caution">
    <text evidence="3">The sequence shown here is derived from an EMBL/GenBank/DDBJ whole genome shotgun (WGS) entry which is preliminary data.</text>
</comment>
<accession>A0A9Q0RY86</accession>
<evidence type="ECO:0000313" key="4">
    <source>
        <dbReference type="Proteomes" id="UP001151699"/>
    </source>
</evidence>
<protein>
    <recommendedName>
        <fullName evidence="5">Protein with signal anchor</fullName>
    </recommendedName>
</protein>
<keyword evidence="4" id="KW-1185">Reference proteome</keyword>
<reference evidence="3" key="1">
    <citation type="submission" date="2022-07" db="EMBL/GenBank/DDBJ databases">
        <authorList>
            <person name="Trinca V."/>
            <person name="Uliana J.V.C."/>
            <person name="Torres T.T."/>
            <person name="Ward R.J."/>
            <person name="Monesi N."/>
        </authorList>
    </citation>
    <scope>NUCLEOTIDE SEQUENCE</scope>
    <source>
        <strain evidence="3">HSMRA1968</strain>
        <tissue evidence="3">Whole embryos</tissue>
    </source>
</reference>
<sequence length="334" mass="37505">MGIIWQQQKSLLLVGAFLTGAMIVLSLHIRPYGLLFSILLAFWLYKTRCPNFKLITPPTITNYGENLYHDYLEFRRRQPRLCWMYTSSVLVGVAVLGHIVSGKTIIVFGLLMATLIFSKHKLTIVKVQQDDEKIWSSQTTDLDEFLPDVNESNLSLLQHAGEEAVILHSISSPLNDDDEKSDELPSDLIIPDALPEIDEQTDSSDDECLISPAAASQSQKSSTNEEMEFNVRYFKDTSSSDDDSISKGLSFKDYNVVDGATQRLNKSKTETVSAVSQRSSMFSIPSMMADLMTNLTKSSRNESDVDKSRDLPKGPDKSNECVKLKIKMKINLKF</sequence>
<feature type="compositionally biased region" description="Basic and acidic residues" evidence="1">
    <location>
        <begin position="299"/>
        <end position="318"/>
    </location>
</feature>
<keyword evidence="2" id="KW-0812">Transmembrane</keyword>
<proteinExistence type="predicted"/>
<feature type="region of interest" description="Disordered" evidence="1">
    <location>
        <begin position="294"/>
        <end position="318"/>
    </location>
</feature>
<feature type="transmembrane region" description="Helical" evidence="2">
    <location>
        <begin position="12"/>
        <end position="45"/>
    </location>
</feature>
<dbReference type="EMBL" id="WJQU01000003">
    <property type="protein sequence ID" value="KAJ6638580.1"/>
    <property type="molecule type" value="Genomic_DNA"/>
</dbReference>
<keyword evidence="2" id="KW-0472">Membrane</keyword>